<keyword evidence="4" id="KW-1185">Reference proteome</keyword>
<evidence type="ECO:0000313" key="4">
    <source>
        <dbReference type="Proteomes" id="UP000323000"/>
    </source>
</evidence>
<feature type="transmembrane region" description="Helical" evidence="2">
    <location>
        <begin position="316"/>
        <end position="334"/>
    </location>
</feature>
<evidence type="ECO:0000256" key="2">
    <source>
        <dbReference type="SAM" id="Phobius"/>
    </source>
</evidence>
<name>A0A5C7I7V3_9ROSI</name>
<feature type="compositionally biased region" description="Basic residues" evidence="1">
    <location>
        <begin position="258"/>
        <end position="269"/>
    </location>
</feature>
<evidence type="ECO:0000256" key="1">
    <source>
        <dbReference type="SAM" id="MobiDB-lite"/>
    </source>
</evidence>
<proteinExistence type="predicted"/>
<dbReference type="EMBL" id="VAHF01000003">
    <property type="protein sequence ID" value="TXG65420.1"/>
    <property type="molecule type" value="Genomic_DNA"/>
</dbReference>
<sequence>MESIPYSSAVGSVMYSMISTRPDLAQAISVLSSSSVAEAATDFPAMQAPGSSAPVDDWNTARVFTDEVDWSARVFTTVALESCSRVFFFFFFGSFMPDSLTLKMDGEELTEQETALYDRQIRVWGADAQRRLSKSHILVCGMKGIVAEFCKNIVLAGVGGMEIKTRRIDSFVDLEYGKIVSDDEIKELDCSSLHSKKTFDRKRSGVGGLNGFTKDGDWVSTSKGVLISGENDEILMGGVRGEAVSIMKKKNVNEKWKKSNFKKPPKPPRPHGVPSLDEADMKMVKEISELARLKHARKERIKALKKKRIHKASSSIGIYATIVTILFCLIIIYQGNYTFSVGIWCHNSLLLK</sequence>
<organism evidence="3 4">
    <name type="scientific">Acer yangbiense</name>
    <dbReference type="NCBI Taxonomy" id="1000413"/>
    <lineage>
        <taxon>Eukaryota</taxon>
        <taxon>Viridiplantae</taxon>
        <taxon>Streptophyta</taxon>
        <taxon>Embryophyta</taxon>
        <taxon>Tracheophyta</taxon>
        <taxon>Spermatophyta</taxon>
        <taxon>Magnoliopsida</taxon>
        <taxon>eudicotyledons</taxon>
        <taxon>Gunneridae</taxon>
        <taxon>Pentapetalae</taxon>
        <taxon>rosids</taxon>
        <taxon>malvids</taxon>
        <taxon>Sapindales</taxon>
        <taxon>Sapindaceae</taxon>
        <taxon>Hippocastanoideae</taxon>
        <taxon>Acereae</taxon>
        <taxon>Acer</taxon>
    </lineage>
</organism>
<accession>A0A5C7I7V3</accession>
<evidence type="ECO:0008006" key="5">
    <source>
        <dbReference type="Google" id="ProtNLM"/>
    </source>
</evidence>
<dbReference type="PANTHER" id="PTHR34188:SF21">
    <property type="entry name" value="BZIP DOMAIN-CONTAINING PROTEIN"/>
    <property type="match status" value="1"/>
</dbReference>
<dbReference type="Gene3D" id="3.40.50.720">
    <property type="entry name" value="NAD(P)-binding Rossmann-like Domain"/>
    <property type="match status" value="1"/>
</dbReference>
<evidence type="ECO:0000313" key="3">
    <source>
        <dbReference type="EMBL" id="TXG65420.1"/>
    </source>
</evidence>
<comment type="caution">
    <text evidence="3">The sequence shown here is derived from an EMBL/GenBank/DDBJ whole genome shotgun (WGS) entry which is preliminary data.</text>
</comment>
<keyword evidence="2" id="KW-0472">Membrane</keyword>
<dbReference type="SUPFAM" id="SSF69572">
    <property type="entry name" value="Activating enzymes of the ubiquitin-like proteins"/>
    <property type="match status" value="1"/>
</dbReference>
<gene>
    <name evidence="3" type="ORF">EZV62_006695</name>
</gene>
<dbReference type="GO" id="GO:0008641">
    <property type="term" value="F:ubiquitin-like modifier activating enzyme activity"/>
    <property type="evidence" value="ECO:0007669"/>
    <property type="project" value="InterPro"/>
</dbReference>
<reference evidence="4" key="1">
    <citation type="journal article" date="2019" name="Gigascience">
        <title>De novo genome assembly of the endangered Acer yangbiense, a plant species with extremely small populations endemic to Yunnan Province, China.</title>
        <authorList>
            <person name="Yang J."/>
            <person name="Wariss H.M."/>
            <person name="Tao L."/>
            <person name="Zhang R."/>
            <person name="Yun Q."/>
            <person name="Hollingsworth P."/>
            <person name="Dao Z."/>
            <person name="Luo G."/>
            <person name="Guo H."/>
            <person name="Ma Y."/>
            <person name="Sun W."/>
        </authorList>
    </citation>
    <scope>NUCLEOTIDE SEQUENCE [LARGE SCALE GENOMIC DNA]</scope>
    <source>
        <strain evidence="4">cv. Malutang</strain>
    </source>
</reference>
<feature type="region of interest" description="Disordered" evidence="1">
    <location>
        <begin position="256"/>
        <end position="277"/>
    </location>
</feature>
<dbReference type="PANTHER" id="PTHR34188">
    <property type="entry name" value="OS01G0299500 PROTEIN"/>
    <property type="match status" value="1"/>
</dbReference>
<dbReference type="OrthoDB" id="1899142at2759"/>
<dbReference type="AlphaFoldDB" id="A0A5C7I7V3"/>
<dbReference type="InterPro" id="IPR035985">
    <property type="entry name" value="Ubiquitin-activating_enz"/>
</dbReference>
<keyword evidence="2" id="KW-1133">Transmembrane helix</keyword>
<protein>
    <recommendedName>
        <fullName evidence="5">THIF-type NAD/FAD binding fold domain-containing protein</fullName>
    </recommendedName>
</protein>
<keyword evidence="2" id="KW-0812">Transmembrane</keyword>
<dbReference type="Proteomes" id="UP000323000">
    <property type="component" value="Chromosome 3"/>
</dbReference>